<evidence type="ECO:0000256" key="1">
    <source>
        <dbReference type="SAM" id="MobiDB-lite"/>
    </source>
</evidence>
<accession>A0A508X246</accession>
<evidence type="ECO:0000313" key="3">
    <source>
        <dbReference type="Proteomes" id="UP000507954"/>
    </source>
</evidence>
<evidence type="ECO:0000313" key="2">
    <source>
        <dbReference type="EMBL" id="VTZ61912.1"/>
    </source>
</evidence>
<reference evidence="2 3" key="1">
    <citation type="submission" date="2019-06" db="EMBL/GenBank/DDBJ databases">
        <authorList>
            <person name="Le Quere A."/>
            <person name="Colella S."/>
        </authorList>
    </citation>
    <scope>NUCLEOTIDE SEQUENCE [LARGE SCALE GENOMIC DNA]</scope>
    <source>
        <strain evidence="2">EmedicaeMD41</strain>
    </source>
</reference>
<proteinExistence type="predicted"/>
<name>A0A508X246_9HYPH</name>
<organism evidence="2 3">
    <name type="scientific">Sinorhizobium medicae</name>
    <dbReference type="NCBI Taxonomy" id="110321"/>
    <lineage>
        <taxon>Bacteria</taxon>
        <taxon>Pseudomonadati</taxon>
        <taxon>Pseudomonadota</taxon>
        <taxon>Alphaproteobacteria</taxon>
        <taxon>Hyphomicrobiales</taxon>
        <taxon>Rhizobiaceae</taxon>
        <taxon>Sinorhizobium/Ensifer group</taxon>
        <taxon>Sinorhizobium</taxon>
    </lineage>
</organism>
<dbReference type="AlphaFoldDB" id="A0A508X246"/>
<gene>
    <name evidence="2" type="ORF">EMEDMD4_310161</name>
</gene>
<feature type="region of interest" description="Disordered" evidence="1">
    <location>
        <begin position="42"/>
        <end position="72"/>
    </location>
</feature>
<protein>
    <submittedName>
        <fullName evidence="2">Uncharacterized protein</fullName>
    </submittedName>
</protein>
<dbReference type="EMBL" id="CABFNB010000097">
    <property type="protein sequence ID" value="VTZ61912.1"/>
    <property type="molecule type" value="Genomic_DNA"/>
</dbReference>
<sequence>MCGVSKHCSNHCASFETRSDAVRETCRDHELKARAGMRVARSTLAKKKARRQGAPGLDQSARGGIFNGRECS</sequence>
<dbReference type="Proteomes" id="UP000507954">
    <property type="component" value="Unassembled WGS sequence"/>
</dbReference>